<evidence type="ECO:0000313" key="2">
    <source>
        <dbReference type="Proteomes" id="UP001154282"/>
    </source>
</evidence>
<comment type="caution">
    <text evidence="1">The sequence shown here is derived from an EMBL/GenBank/DDBJ whole genome shotgun (WGS) entry which is preliminary data.</text>
</comment>
<dbReference type="Proteomes" id="UP001154282">
    <property type="component" value="Unassembled WGS sequence"/>
</dbReference>
<dbReference type="AlphaFoldDB" id="A0AAV0KB26"/>
<dbReference type="EMBL" id="CAMGYJ010000005">
    <property type="protein sequence ID" value="CAI0418684.1"/>
    <property type="molecule type" value="Genomic_DNA"/>
</dbReference>
<proteinExistence type="predicted"/>
<keyword evidence="2" id="KW-1185">Reference proteome</keyword>
<gene>
    <name evidence="1" type="ORF">LITE_LOCUS17723</name>
</gene>
<organism evidence="1 2">
    <name type="scientific">Linum tenue</name>
    <dbReference type="NCBI Taxonomy" id="586396"/>
    <lineage>
        <taxon>Eukaryota</taxon>
        <taxon>Viridiplantae</taxon>
        <taxon>Streptophyta</taxon>
        <taxon>Embryophyta</taxon>
        <taxon>Tracheophyta</taxon>
        <taxon>Spermatophyta</taxon>
        <taxon>Magnoliopsida</taxon>
        <taxon>eudicotyledons</taxon>
        <taxon>Gunneridae</taxon>
        <taxon>Pentapetalae</taxon>
        <taxon>rosids</taxon>
        <taxon>fabids</taxon>
        <taxon>Malpighiales</taxon>
        <taxon>Linaceae</taxon>
        <taxon>Linum</taxon>
    </lineage>
</organism>
<name>A0AAV0KB26_9ROSI</name>
<reference evidence="1" key="1">
    <citation type="submission" date="2022-08" db="EMBL/GenBank/DDBJ databases">
        <authorList>
            <person name="Gutierrez-Valencia J."/>
        </authorList>
    </citation>
    <scope>NUCLEOTIDE SEQUENCE</scope>
</reference>
<protein>
    <submittedName>
        <fullName evidence="1">Uncharacterized protein</fullName>
    </submittedName>
</protein>
<sequence length="203" mass="22299">MARENSGKLIRPSPSVSASRIIPVSSSAVSLWPSFAIECASSAAVMYPFPSRSNILNSCFSCSSLYADSSSSVWIPGATIARNSVNSTRPLLFVSALWISALSSSELGFRPSDRIKDASSICVRLPSLFRSKDRKIPRRSAICASSSFGRLLVMIWVQLPASDGNFRAEREILGELAGWRRKDQRIQKEGVNVFLFSRFGRTL</sequence>
<accession>A0AAV0KB26</accession>
<evidence type="ECO:0000313" key="1">
    <source>
        <dbReference type="EMBL" id="CAI0418684.1"/>
    </source>
</evidence>